<keyword evidence="5 16" id="KW-0812">Transmembrane</keyword>
<dbReference type="AlphaFoldDB" id="A0A7S3HTH3"/>
<dbReference type="FunFam" id="1.20.1110.10:FF:000039">
    <property type="entry name" value="Calcium-transporting ATPase"/>
    <property type="match status" value="1"/>
</dbReference>
<feature type="transmembrane region" description="Helical" evidence="16">
    <location>
        <begin position="321"/>
        <end position="341"/>
    </location>
</feature>
<dbReference type="GO" id="GO:0005524">
    <property type="term" value="F:ATP binding"/>
    <property type="evidence" value="ECO:0007669"/>
    <property type="project" value="UniProtKB-KW"/>
</dbReference>
<sequence>MVTGDNIDTAKAIATECGILTENGIAMEGPAFRKLTPAQLDAVLPNLQVLARSSPDDKHTLVTRLNGTALPDSQEAWEAIHPEGNWAKDKDLLLPGYREEWTRARHDGVGEVVGVTGDGTNDGPALKAADVGLSMGLTGTDVAKEASDIVILDDNFSSIVKSVMWGRSVFDNIRKFLQFQLTVNVVALTLTFVCAVTGSEPPLNAVMMLWVNLIMDTMGALALGTEPPSAKLLQRRPYKRNASLVSNKMARNIGVQFVFQMALLCYLLLVGAPHFGTEMHSKVHLTIIFNTFVFCQVFNEINARSIGDEMNVFKGLYRSPLFLCILIFTVGAQWGIVEFGGDFVRTVGLSQDQWIKCVLLGALSLPLGGLMRLIPVRDAASDFAEMTDIMKANRKKAVKLNQGERGQKSEENRDDGYTVSFFVWFITITVIPVVVMKVFNEHWQLLPQQ</sequence>
<evidence type="ECO:0000256" key="9">
    <source>
        <dbReference type="ARBA" id="ARBA00022840"/>
    </source>
</evidence>
<keyword evidence="14 16" id="KW-0472">Membrane</keyword>
<dbReference type="PRINTS" id="PR00120">
    <property type="entry name" value="HATPASE"/>
</dbReference>
<evidence type="ECO:0000256" key="2">
    <source>
        <dbReference type="ARBA" id="ARBA00012790"/>
    </source>
</evidence>
<keyword evidence="11" id="KW-1278">Translocase</keyword>
<comment type="catalytic activity">
    <reaction evidence="15">
        <text>Ca(2+)(in) + ATP + H2O = Ca(2+)(out) + ADP + phosphate + H(+)</text>
        <dbReference type="Rhea" id="RHEA:18105"/>
        <dbReference type="ChEBI" id="CHEBI:15377"/>
        <dbReference type="ChEBI" id="CHEBI:15378"/>
        <dbReference type="ChEBI" id="CHEBI:29108"/>
        <dbReference type="ChEBI" id="CHEBI:30616"/>
        <dbReference type="ChEBI" id="CHEBI:43474"/>
        <dbReference type="ChEBI" id="CHEBI:456216"/>
        <dbReference type="EC" id="7.2.2.10"/>
    </reaction>
</comment>
<proteinExistence type="predicted"/>
<evidence type="ECO:0000256" key="15">
    <source>
        <dbReference type="ARBA" id="ARBA00048694"/>
    </source>
</evidence>
<dbReference type="SUPFAM" id="SSF56784">
    <property type="entry name" value="HAD-like"/>
    <property type="match status" value="1"/>
</dbReference>
<evidence type="ECO:0000256" key="16">
    <source>
        <dbReference type="SAM" id="Phobius"/>
    </source>
</evidence>
<organism evidence="18">
    <name type="scientific">Spumella elongata</name>
    <dbReference type="NCBI Taxonomy" id="89044"/>
    <lineage>
        <taxon>Eukaryota</taxon>
        <taxon>Sar</taxon>
        <taxon>Stramenopiles</taxon>
        <taxon>Ochrophyta</taxon>
        <taxon>Chrysophyceae</taxon>
        <taxon>Chromulinales</taxon>
        <taxon>Chromulinaceae</taxon>
        <taxon>Spumella</taxon>
    </lineage>
</organism>
<keyword evidence="8" id="KW-0106">Calcium</keyword>
<reference evidence="18" key="1">
    <citation type="submission" date="2021-01" db="EMBL/GenBank/DDBJ databases">
        <authorList>
            <person name="Corre E."/>
            <person name="Pelletier E."/>
            <person name="Niang G."/>
            <person name="Scheremetjew M."/>
            <person name="Finn R."/>
            <person name="Kale V."/>
            <person name="Holt S."/>
            <person name="Cochrane G."/>
            <person name="Meng A."/>
            <person name="Brown T."/>
            <person name="Cohen L."/>
        </authorList>
    </citation>
    <scope>NUCLEOTIDE SEQUENCE</scope>
    <source>
        <strain evidence="18">CCAP 955/1</strain>
    </source>
</reference>
<keyword evidence="6" id="KW-0479">Metal-binding</keyword>
<evidence type="ECO:0000256" key="1">
    <source>
        <dbReference type="ARBA" id="ARBA00004127"/>
    </source>
</evidence>
<comment type="subcellular location">
    <subcellularLocation>
        <location evidence="1">Endomembrane system</location>
        <topology evidence="1">Multi-pass membrane protein</topology>
    </subcellularLocation>
</comment>
<feature type="domain" description="Cation-transporting P-type ATPase C-terminal" evidence="17">
    <location>
        <begin position="201"/>
        <end position="374"/>
    </location>
</feature>
<feature type="transmembrane region" description="Helical" evidence="16">
    <location>
        <begin position="181"/>
        <end position="199"/>
    </location>
</feature>
<dbReference type="GO" id="GO:0005388">
    <property type="term" value="F:P-type calcium transporter activity"/>
    <property type="evidence" value="ECO:0007669"/>
    <property type="project" value="UniProtKB-EC"/>
</dbReference>
<feature type="transmembrane region" description="Helical" evidence="16">
    <location>
        <begin position="353"/>
        <end position="374"/>
    </location>
</feature>
<evidence type="ECO:0000256" key="5">
    <source>
        <dbReference type="ARBA" id="ARBA00022692"/>
    </source>
</evidence>
<evidence type="ECO:0000259" key="17">
    <source>
        <dbReference type="Pfam" id="PF00689"/>
    </source>
</evidence>
<protein>
    <recommendedName>
        <fullName evidence="2">P-type Ca(2+) transporter</fullName>
        <ecNumber evidence="2">7.2.2.10</ecNumber>
    </recommendedName>
</protein>
<dbReference type="InterPro" id="IPR023298">
    <property type="entry name" value="ATPase_P-typ_TM_dom_sf"/>
</dbReference>
<keyword evidence="3" id="KW-0813">Transport</keyword>
<feature type="transmembrane region" description="Helical" evidence="16">
    <location>
        <begin position="257"/>
        <end position="277"/>
    </location>
</feature>
<dbReference type="GO" id="GO:0046872">
    <property type="term" value="F:metal ion binding"/>
    <property type="evidence" value="ECO:0007669"/>
    <property type="project" value="UniProtKB-KW"/>
</dbReference>
<evidence type="ECO:0000256" key="6">
    <source>
        <dbReference type="ARBA" id="ARBA00022723"/>
    </source>
</evidence>
<keyword evidence="9" id="KW-0067">ATP-binding</keyword>
<dbReference type="PANTHER" id="PTHR24093:SF369">
    <property type="entry name" value="CALCIUM-TRANSPORTING ATPASE"/>
    <property type="match status" value="1"/>
</dbReference>
<keyword evidence="4" id="KW-0109">Calcium transport</keyword>
<accession>A0A7S3HTH3</accession>
<evidence type="ECO:0000256" key="10">
    <source>
        <dbReference type="ARBA" id="ARBA00022842"/>
    </source>
</evidence>
<evidence type="ECO:0000256" key="3">
    <source>
        <dbReference type="ARBA" id="ARBA00022448"/>
    </source>
</evidence>
<dbReference type="InterPro" id="IPR001757">
    <property type="entry name" value="P_typ_ATPase"/>
</dbReference>
<feature type="transmembrane region" description="Helical" evidence="16">
    <location>
        <begin position="283"/>
        <end position="301"/>
    </location>
</feature>
<dbReference type="EMBL" id="HBIC01064997">
    <property type="protein sequence ID" value="CAE0304543.1"/>
    <property type="molecule type" value="Transcribed_RNA"/>
</dbReference>
<dbReference type="InterPro" id="IPR036412">
    <property type="entry name" value="HAD-like_sf"/>
</dbReference>
<evidence type="ECO:0000256" key="4">
    <source>
        <dbReference type="ARBA" id="ARBA00022568"/>
    </source>
</evidence>
<evidence type="ECO:0000313" key="18">
    <source>
        <dbReference type="EMBL" id="CAE0304543.1"/>
    </source>
</evidence>
<feature type="transmembrane region" description="Helical" evidence="16">
    <location>
        <begin position="417"/>
        <end position="439"/>
    </location>
</feature>
<dbReference type="GO" id="GO:0012505">
    <property type="term" value="C:endomembrane system"/>
    <property type="evidence" value="ECO:0007669"/>
    <property type="project" value="UniProtKB-SubCell"/>
</dbReference>
<evidence type="ECO:0000256" key="7">
    <source>
        <dbReference type="ARBA" id="ARBA00022741"/>
    </source>
</evidence>
<evidence type="ECO:0000256" key="11">
    <source>
        <dbReference type="ARBA" id="ARBA00022967"/>
    </source>
</evidence>
<dbReference type="GO" id="GO:0016887">
    <property type="term" value="F:ATP hydrolysis activity"/>
    <property type="evidence" value="ECO:0007669"/>
    <property type="project" value="InterPro"/>
</dbReference>
<feature type="transmembrane region" description="Helical" evidence="16">
    <location>
        <begin position="205"/>
        <end position="225"/>
    </location>
</feature>
<dbReference type="EC" id="7.2.2.10" evidence="2"/>
<dbReference type="Gene3D" id="3.40.50.1000">
    <property type="entry name" value="HAD superfamily/HAD-like"/>
    <property type="match status" value="1"/>
</dbReference>
<keyword evidence="7" id="KW-0547">Nucleotide-binding</keyword>
<evidence type="ECO:0000256" key="12">
    <source>
        <dbReference type="ARBA" id="ARBA00022989"/>
    </source>
</evidence>
<dbReference type="SUPFAM" id="SSF81665">
    <property type="entry name" value="Calcium ATPase, transmembrane domain M"/>
    <property type="match status" value="1"/>
</dbReference>
<dbReference type="PANTHER" id="PTHR24093">
    <property type="entry name" value="CATION TRANSPORTING ATPASE"/>
    <property type="match status" value="1"/>
</dbReference>
<gene>
    <name evidence="18" type="ORF">SELO1098_LOCUS33414</name>
</gene>
<dbReference type="Gene3D" id="1.20.1110.10">
    <property type="entry name" value="Calcium-transporting ATPase, transmembrane domain"/>
    <property type="match status" value="1"/>
</dbReference>
<dbReference type="GO" id="GO:0005886">
    <property type="term" value="C:plasma membrane"/>
    <property type="evidence" value="ECO:0007669"/>
    <property type="project" value="TreeGrafter"/>
</dbReference>
<keyword evidence="13" id="KW-0406">Ion transport</keyword>
<dbReference type="InterPro" id="IPR023214">
    <property type="entry name" value="HAD_sf"/>
</dbReference>
<dbReference type="NCBIfam" id="TIGR01494">
    <property type="entry name" value="ATPase_P-type"/>
    <property type="match status" value="1"/>
</dbReference>
<name>A0A7S3HTH3_9STRA</name>
<keyword evidence="12 16" id="KW-1133">Transmembrane helix</keyword>
<keyword evidence="10" id="KW-0460">Magnesium</keyword>
<evidence type="ECO:0000256" key="8">
    <source>
        <dbReference type="ARBA" id="ARBA00022837"/>
    </source>
</evidence>
<evidence type="ECO:0000256" key="13">
    <source>
        <dbReference type="ARBA" id="ARBA00023065"/>
    </source>
</evidence>
<evidence type="ECO:0000256" key="14">
    <source>
        <dbReference type="ARBA" id="ARBA00023136"/>
    </source>
</evidence>
<dbReference type="InterPro" id="IPR006068">
    <property type="entry name" value="ATPase_P-typ_cation-transptr_C"/>
</dbReference>
<dbReference type="Pfam" id="PF00689">
    <property type="entry name" value="Cation_ATPase_C"/>
    <property type="match status" value="1"/>
</dbReference>